<gene>
    <name evidence="1" type="ORF">HINF_LOCUS5499</name>
    <name evidence="2" type="ORF">HINF_LOCUS62894</name>
</gene>
<evidence type="ECO:0000313" key="3">
    <source>
        <dbReference type="Proteomes" id="UP001642409"/>
    </source>
</evidence>
<dbReference type="EMBL" id="CATOUU010000143">
    <property type="protein sequence ID" value="CAI9917854.1"/>
    <property type="molecule type" value="Genomic_DNA"/>
</dbReference>
<keyword evidence="3" id="KW-1185">Reference proteome</keyword>
<dbReference type="Proteomes" id="UP001642409">
    <property type="component" value="Unassembled WGS sequence"/>
</dbReference>
<evidence type="ECO:0000313" key="1">
    <source>
        <dbReference type="EMBL" id="CAI9917854.1"/>
    </source>
</evidence>
<comment type="caution">
    <text evidence="1">The sequence shown here is derived from an EMBL/GenBank/DDBJ whole genome shotgun (WGS) entry which is preliminary data.</text>
</comment>
<proteinExistence type="predicted"/>
<protein>
    <submittedName>
        <fullName evidence="2">Hypothetical_protein</fullName>
    </submittedName>
</protein>
<reference evidence="2 3" key="2">
    <citation type="submission" date="2024-07" db="EMBL/GenBank/DDBJ databases">
        <authorList>
            <person name="Akdeniz Z."/>
        </authorList>
    </citation>
    <scope>NUCLEOTIDE SEQUENCE [LARGE SCALE GENOMIC DNA]</scope>
</reference>
<reference evidence="1" key="1">
    <citation type="submission" date="2023-06" db="EMBL/GenBank/DDBJ databases">
        <authorList>
            <person name="Kurt Z."/>
        </authorList>
    </citation>
    <scope>NUCLEOTIDE SEQUENCE</scope>
</reference>
<evidence type="ECO:0000313" key="2">
    <source>
        <dbReference type="EMBL" id="CAL6085885.1"/>
    </source>
</evidence>
<dbReference type="EMBL" id="CAXDID020000389">
    <property type="protein sequence ID" value="CAL6085885.1"/>
    <property type="molecule type" value="Genomic_DNA"/>
</dbReference>
<organism evidence="1">
    <name type="scientific">Hexamita inflata</name>
    <dbReference type="NCBI Taxonomy" id="28002"/>
    <lineage>
        <taxon>Eukaryota</taxon>
        <taxon>Metamonada</taxon>
        <taxon>Diplomonadida</taxon>
        <taxon>Hexamitidae</taxon>
        <taxon>Hexamitinae</taxon>
        <taxon>Hexamita</taxon>
    </lineage>
</organism>
<dbReference type="AlphaFoldDB" id="A0AA86NE51"/>
<name>A0AA86NE51_9EUKA</name>
<sequence>MQFNQCILNKFIEQAQLILYQSNHQSIQKLTVDILLLPDKHYTRFWNELSFALNTCEQELKNIFSVHFTSFYLVKTHSEQQTQKLSTERFQNNLVSAISKIFGDVPEINDIKNLVIDKEEEIWSQMSKSTGKTEKEIAQFYFQTDEFKATHSYKLSQEDKTRIIQINNKYPEMKPNKIIDQFLNERTSNYKIARKNAVMFVVHNRLRQKNE</sequence>
<accession>A0AA86NE51</accession>